<name>A0A0E0KEF9_ORYPU</name>
<feature type="region of interest" description="Disordered" evidence="1">
    <location>
        <begin position="36"/>
        <end position="153"/>
    </location>
</feature>
<keyword evidence="3" id="KW-1185">Reference proteome</keyword>
<evidence type="ECO:0000256" key="1">
    <source>
        <dbReference type="SAM" id="MobiDB-lite"/>
    </source>
</evidence>
<proteinExistence type="predicted"/>
<reference evidence="2" key="2">
    <citation type="submission" date="2018-05" db="EMBL/GenBank/DDBJ databases">
        <title>OpunRS2 (Oryza punctata Reference Sequence Version 2).</title>
        <authorList>
            <person name="Zhang J."/>
            <person name="Kudrna D."/>
            <person name="Lee S."/>
            <person name="Talag J."/>
            <person name="Welchert J."/>
            <person name="Wing R.A."/>
        </authorList>
    </citation>
    <scope>NUCLEOTIDE SEQUENCE [LARGE SCALE GENOMIC DNA]</scope>
</reference>
<dbReference type="Proteomes" id="UP000026962">
    <property type="component" value="Chromosome 3"/>
</dbReference>
<dbReference type="AlphaFoldDB" id="A0A0E0KEF9"/>
<sequence>MASRWLFASLLRSTVVPRPPPTLGYLFNRATAYSSSAPYNGQGFPPPQSESLFSRPGDTRQPSYAAREESDRRPATALRPARPSPVARRADVDGRPSPVAASPRRLGPSPRRPSAPRRLHPPVHGSTRREPATTTPGAPASTSRRSHELPKQLSGFWRVVLL</sequence>
<organism evidence="2">
    <name type="scientific">Oryza punctata</name>
    <name type="common">Red rice</name>
    <dbReference type="NCBI Taxonomy" id="4537"/>
    <lineage>
        <taxon>Eukaryota</taxon>
        <taxon>Viridiplantae</taxon>
        <taxon>Streptophyta</taxon>
        <taxon>Embryophyta</taxon>
        <taxon>Tracheophyta</taxon>
        <taxon>Spermatophyta</taxon>
        <taxon>Magnoliopsida</taxon>
        <taxon>Liliopsida</taxon>
        <taxon>Poales</taxon>
        <taxon>Poaceae</taxon>
        <taxon>BOP clade</taxon>
        <taxon>Oryzoideae</taxon>
        <taxon>Oryzeae</taxon>
        <taxon>Oryzinae</taxon>
        <taxon>Oryza</taxon>
    </lineage>
</organism>
<feature type="compositionally biased region" description="Low complexity" evidence="1">
    <location>
        <begin position="132"/>
        <end position="143"/>
    </location>
</feature>
<reference evidence="2" key="1">
    <citation type="submission" date="2015-04" db="UniProtKB">
        <authorList>
            <consortium name="EnsemblPlants"/>
        </authorList>
    </citation>
    <scope>IDENTIFICATION</scope>
</reference>
<evidence type="ECO:0000313" key="3">
    <source>
        <dbReference type="Proteomes" id="UP000026962"/>
    </source>
</evidence>
<protein>
    <submittedName>
        <fullName evidence="2">Uncharacterized protein</fullName>
    </submittedName>
</protein>
<evidence type="ECO:0000313" key="2">
    <source>
        <dbReference type="EnsemblPlants" id="OPUNC03G18610.1"/>
    </source>
</evidence>
<feature type="compositionally biased region" description="Low complexity" evidence="1">
    <location>
        <begin position="75"/>
        <end position="87"/>
    </location>
</feature>
<dbReference type="STRING" id="4537.A0A0E0KEF9"/>
<accession>A0A0E0KEF9</accession>
<dbReference type="Gramene" id="OPUNC03G18610.1">
    <property type="protein sequence ID" value="OPUNC03G18610.1"/>
    <property type="gene ID" value="OPUNC03G18610"/>
</dbReference>
<dbReference type="HOGENOM" id="CLU_1638110_0_0_1"/>
<feature type="compositionally biased region" description="Low complexity" evidence="1">
    <location>
        <begin position="100"/>
        <end position="109"/>
    </location>
</feature>
<dbReference type="EnsemblPlants" id="OPUNC03G18610.1">
    <property type="protein sequence ID" value="OPUNC03G18610.1"/>
    <property type="gene ID" value="OPUNC03G18610"/>
</dbReference>